<dbReference type="InterPro" id="IPR023271">
    <property type="entry name" value="Aquaporin-like"/>
</dbReference>
<sequence>MDETYYLTTHETALAVVATAMKKARLRIDTLALSSLMGGILFSTGGMLYVLVESYCPGLRESNPGIIYLIQGALFPIGLFYVVIMGVDLFNSNILFFSTALCRGAVSFLDLFISWFVSYWLNLVGNIFVCYIICHYSHVSQEPSFIEGSITVVETKVKFSFVANLIKAIAGNFFVSLAIYLQLMAKPLHVKLIMMVLPIFSFVAMGFTHAVADMYLLIMGTINGAPVSVGELAWKLFLPGALGNIIGGSFFGVVITWYLHLVVVERDQRQLHLPQYEVRDEQPELGMDSRVVRQQPSVEITEEFPTLEEKLGEERLSSDSSNLEVYRSRSRLISSDLARISSRATGISRITTRTIRTAKKSPKNVFPVYGMGPASSKDQKIASGRDDYDDNDTNSMYSASQELGPNEVPSADYIGEQLRKVISRKGSSAGSNLRRKVSDLESQR</sequence>
<dbReference type="GeneID" id="4839680"/>
<feature type="transmembrane region" description="Helical" evidence="8">
    <location>
        <begin position="31"/>
        <end position="51"/>
    </location>
</feature>
<organism evidence="9 10">
    <name type="scientific">Scheffersomyces stipitis (strain ATCC 58785 / CBS 6054 / NBRC 10063 / NRRL Y-11545)</name>
    <name type="common">Yeast</name>
    <name type="synonym">Pichia stipitis</name>
    <dbReference type="NCBI Taxonomy" id="322104"/>
    <lineage>
        <taxon>Eukaryota</taxon>
        <taxon>Fungi</taxon>
        <taxon>Dikarya</taxon>
        <taxon>Ascomycota</taxon>
        <taxon>Saccharomycotina</taxon>
        <taxon>Pichiomycetes</taxon>
        <taxon>Debaryomycetaceae</taxon>
        <taxon>Scheffersomyces</taxon>
    </lineage>
</organism>
<dbReference type="OrthoDB" id="4829at2759"/>
<feature type="transmembrane region" description="Helical" evidence="8">
    <location>
        <begin position="192"/>
        <end position="212"/>
    </location>
</feature>
<dbReference type="GO" id="GO:0015707">
    <property type="term" value="P:nitrite transport"/>
    <property type="evidence" value="ECO:0007669"/>
    <property type="project" value="TreeGrafter"/>
</dbReference>
<dbReference type="FunCoup" id="A3LV39">
    <property type="interactions" value="24"/>
</dbReference>
<dbReference type="eggNOG" id="ENOG502QUGF">
    <property type="taxonomic scope" value="Eukaryota"/>
</dbReference>
<keyword evidence="2" id="KW-0813">Transport</keyword>
<feature type="compositionally biased region" description="Polar residues" evidence="7">
    <location>
        <begin position="393"/>
        <end position="403"/>
    </location>
</feature>
<dbReference type="EMBL" id="CP000499">
    <property type="protein sequence ID" value="ABN66706.2"/>
    <property type="molecule type" value="Genomic_DNA"/>
</dbReference>
<protein>
    <submittedName>
        <fullName evidence="9">Probable formate transporter 1 (Formate channel 1)</fullName>
        <ecNumber evidence="9">1.2.1.2</ecNumber>
    </submittedName>
</protein>
<keyword evidence="10" id="KW-1185">Reference proteome</keyword>
<dbReference type="Gene3D" id="1.20.1080.10">
    <property type="entry name" value="Glycerol uptake facilitator protein"/>
    <property type="match status" value="1"/>
</dbReference>
<dbReference type="RefSeq" id="XP_001384735.2">
    <property type="nucleotide sequence ID" value="XM_001384698.1"/>
</dbReference>
<reference evidence="9 10" key="1">
    <citation type="journal article" date="2007" name="Nat. Biotechnol.">
        <title>Genome sequence of the lignocellulose-bioconverting and xylose-fermenting yeast Pichia stipitis.</title>
        <authorList>
            <person name="Jeffries T.W."/>
            <person name="Grigoriev I.V."/>
            <person name="Grimwood J."/>
            <person name="Laplaza J.M."/>
            <person name="Aerts A."/>
            <person name="Salamov A."/>
            <person name="Schmutz J."/>
            <person name="Lindquist E."/>
            <person name="Dehal P."/>
            <person name="Shapiro H."/>
            <person name="Jin Y.S."/>
            <person name="Passoth V."/>
            <person name="Richardson P.M."/>
        </authorList>
    </citation>
    <scope>NUCLEOTIDE SEQUENCE [LARGE SCALE GENOMIC DNA]</scope>
    <source>
        <strain evidence="10">ATCC 58785 / CBS 6054 / NBRC 10063 / NRRL Y-11545</strain>
    </source>
</reference>
<comment type="subcellular location">
    <subcellularLocation>
        <location evidence="1">Membrane</location>
        <topology evidence="1">Multi-pass membrane protein</topology>
    </subcellularLocation>
</comment>
<dbReference type="InterPro" id="IPR000292">
    <property type="entry name" value="For/NO2_transpt"/>
</dbReference>
<evidence type="ECO:0000256" key="8">
    <source>
        <dbReference type="SAM" id="Phobius"/>
    </source>
</evidence>
<dbReference type="FunFam" id="1.20.1080.10:FF:000011">
    <property type="entry name" value="Formate family transporter"/>
    <property type="match status" value="1"/>
</dbReference>
<feature type="non-terminal residue" evidence="9">
    <location>
        <position position="444"/>
    </location>
</feature>
<dbReference type="AlphaFoldDB" id="A3LV39"/>
<dbReference type="GO" id="GO:0016491">
    <property type="term" value="F:oxidoreductase activity"/>
    <property type="evidence" value="ECO:0007669"/>
    <property type="project" value="UniProtKB-KW"/>
</dbReference>
<dbReference type="PANTHER" id="PTHR30520:SF6">
    <property type="entry name" value="FORMATE_NITRATE FAMILY TRANSPORTER (EUROFUNG)"/>
    <property type="match status" value="1"/>
</dbReference>
<dbReference type="EC" id="1.2.1.2" evidence="9"/>
<dbReference type="NCBIfam" id="TIGR00790">
    <property type="entry name" value="fnt"/>
    <property type="match status" value="1"/>
</dbReference>
<dbReference type="STRING" id="322104.A3LV39"/>
<dbReference type="InParanoid" id="A3LV39"/>
<dbReference type="GO" id="GO:0006821">
    <property type="term" value="P:chloride transport"/>
    <property type="evidence" value="ECO:0007669"/>
    <property type="project" value="EnsemblFungi"/>
</dbReference>
<dbReference type="GO" id="GO:2001225">
    <property type="term" value="P:regulation of chloride transport"/>
    <property type="evidence" value="ECO:0007669"/>
    <property type="project" value="EnsemblFungi"/>
</dbReference>
<dbReference type="GO" id="GO:0005886">
    <property type="term" value="C:plasma membrane"/>
    <property type="evidence" value="ECO:0007669"/>
    <property type="project" value="TreeGrafter"/>
</dbReference>
<evidence type="ECO:0000256" key="3">
    <source>
        <dbReference type="ARBA" id="ARBA00022692"/>
    </source>
</evidence>
<dbReference type="OMA" id="VITWYLH"/>
<dbReference type="HOGENOM" id="CLU_020549_1_0_1"/>
<dbReference type="Proteomes" id="UP000002258">
    <property type="component" value="Chromosome 5"/>
</dbReference>
<feature type="compositionally biased region" description="Basic and acidic residues" evidence="7">
    <location>
        <begin position="377"/>
        <end position="386"/>
    </location>
</feature>
<feature type="region of interest" description="Disordered" evidence="7">
    <location>
        <begin position="364"/>
        <end position="444"/>
    </location>
</feature>
<proteinExistence type="inferred from homology"/>
<feature type="transmembrane region" description="Helical" evidence="8">
    <location>
        <begin position="66"/>
        <end position="87"/>
    </location>
</feature>
<dbReference type="Pfam" id="PF01226">
    <property type="entry name" value="Form_Nir_trans"/>
    <property type="match status" value="1"/>
</dbReference>
<feature type="transmembrane region" description="Helical" evidence="8">
    <location>
        <begin position="232"/>
        <end position="259"/>
    </location>
</feature>
<name>A3LV39_PICST</name>
<keyword evidence="9" id="KW-0560">Oxidoreductase</keyword>
<evidence type="ECO:0000256" key="7">
    <source>
        <dbReference type="SAM" id="MobiDB-lite"/>
    </source>
</evidence>
<evidence type="ECO:0000313" key="10">
    <source>
        <dbReference type="Proteomes" id="UP000002258"/>
    </source>
</evidence>
<feature type="transmembrane region" description="Helical" evidence="8">
    <location>
        <begin position="161"/>
        <end position="180"/>
    </location>
</feature>
<dbReference type="GO" id="GO:0140299">
    <property type="term" value="F:molecular sensor activity"/>
    <property type="evidence" value="ECO:0007669"/>
    <property type="project" value="EnsemblFungi"/>
</dbReference>
<dbReference type="PANTHER" id="PTHR30520">
    <property type="entry name" value="FORMATE TRANSPORTER-RELATED"/>
    <property type="match status" value="1"/>
</dbReference>
<dbReference type="GO" id="GO:0015513">
    <property type="term" value="F:high-affinity secondary active nitrite transmembrane transporter activity"/>
    <property type="evidence" value="ECO:0007669"/>
    <property type="project" value="TreeGrafter"/>
</dbReference>
<comment type="similarity">
    <text evidence="6">Belongs to the FNT transporter (TC 1.A.16) family.</text>
</comment>
<evidence type="ECO:0000256" key="1">
    <source>
        <dbReference type="ARBA" id="ARBA00004141"/>
    </source>
</evidence>
<evidence type="ECO:0000256" key="6">
    <source>
        <dbReference type="ARBA" id="ARBA00049660"/>
    </source>
</evidence>
<dbReference type="KEGG" id="pic:PICST_47526"/>
<evidence type="ECO:0000256" key="5">
    <source>
        <dbReference type="ARBA" id="ARBA00023136"/>
    </source>
</evidence>
<evidence type="ECO:0000256" key="4">
    <source>
        <dbReference type="ARBA" id="ARBA00022989"/>
    </source>
</evidence>
<keyword evidence="3 8" id="KW-0812">Transmembrane</keyword>
<evidence type="ECO:0000256" key="2">
    <source>
        <dbReference type="ARBA" id="ARBA00022448"/>
    </source>
</evidence>
<keyword evidence="4 8" id="KW-1133">Transmembrane helix</keyword>
<gene>
    <name evidence="9" type="primary">FOC1</name>
    <name evidence="9" type="ORF">PICST_47526</name>
</gene>
<keyword evidence="5 8" id="KW-0472">Membrane</keyword>
<evidence type="ECO:0000313" key="9">
    <source>
        <dbReference type="EMBL" id="ABN66706.2"/>
    </source>
</evidence>
<accession>A3LV39</accession>